<gene>
    <name evidence="3" type="ORF">ACFSUE_02710</name>
</gene>
<dbReference type="CDD" id="cd03414">
    <property type="entry name" value="CbiX_SirB_C"/>
    <property type="match status" value="1"/>
</dbReference>
<keyword evidence="1" id="KW-0479">Metal-binding</keyword>
<dbReference type="Proteomes" id="UP001597399">
    <property type="component" value="Unassembled WGS sequence"/>
</dbReference>
<accession>A0ABW5RYJ0</accession>
<dbReference type="PANTHER" id="PTHR33542">
    <property type="entry name" value="SIROHYDROCHLORIN FERROCHELATASE, CHLOROPLASTIC"/>
    <property type="match status" value="1"/>
</dbReference>
<evidence type="ECO:0000313" key="4">
    <source>
        <dbReference type="Proteomes" id="UP001597399"/>
    </source>
</evidence>
<comment type="caution">
    <text evidence="3">The sequence shown here is derived from an EMBL/GenBank/DDBJ whole genome shotgun (WGS) entry which is preliminary data.</text>
</comment>
<dbReference type="InterPro" id="IPR002762">
    <property type="entry name" value="CbiX-like"/>
</dbReference>
<keyword evidence="4" id="KW-1185">Reference proteome</keyword>
<dbReference type="Gene3D" id="3.40.50.1400">
    <property type="match status" value="2"/>
</dbReference>
<dbReference type="Pfam" id="PF01903">
    <property type="entry name" value="CbiX"/>
    <property type="match status" value="2"/>
</dbReference>
<dbReference type="PANTHER" id="PTHR33542:SF3">
    <property type="entry name" value="SIROHYDROCHLORIN FERROCHELATASE, CHLOROPLASTIC"/>
    <property type="match status" value="1"/>
</dbReference>
<dbReference type="RefSeq" id="WP_253059835.1">
    <property type="nucleotide sequence ID" value="NZ_JAMXWM010000004.1"/>
</dbReference>
<dbReference type="EMBL" id="JBHUMQ010000003">
    <property type="protein sequence ID" value="MFD2692556.1"/>
    <property type="molecule type" value="Genomic_DNA"/>
</dbReference>
<proteinExistence type="predicted"/>
<dbReference type="InterPro" id="IPR050963">
    <property type="entry name" value="Sirohydro_Cobaltochel/CbiX"/>
</dbReference>
<evidence type="ECO:0000256" key="1">
    <source>
        <dbReference type="ARBA" id="ARBA00022723"/>
    </source>
</evidence>
<dbReference type="CDD" id="cd03416">
    <property type="entry name" value="CbiX_SirB_N"/>
    <property type="match status" value="1"/>
</dbReference>
<keyword evidence="2" id="KW-0456">Lyase</keyword>
<dbReference type="SUPFAM" id="SSF53800">
    <property type="entry name" value="Chelatase"/>
    <property type="match status" value="1"/>
</dbReference>
<organism evidence="3 4">
    <name type="scientific">Sporolactobacillus shoreicorticis</name>
    <dbReference type="NCBI Taxonomy" id="1923877"/>
    <lineage>
        <taxon>Bacteria</taxon>
        <taxon>Bacillati</taxon>
        <taxon>Bacillota</taxon>
        <taxon>Bacilli</taxon>
        <taxon>Bacillales</taxon>
        <taxon>Sporolactobacillaceae</taxon>
        <taxon>Sporolactobacillus</taxon>
    </lineage>
</organism>
<protein>
    <submittedName>
        <fullName evidence="3">Sirohydrochlorin chelatase</fullName>
    </submittedName>
</protein>
<evidence type="ECO:0000256" key="2">
    <source>
        <dbReference type="ARBA" id="ARBA00023239"/>
    </source>
</evidence>
<sequence length="249" mass="28099">MQAIMYVAHGSRVAEGVHQVNQFLEKCMDQINVPIQKISYLELVRPTILEGISHCVDLGADCIVVQPILLLSAGHDKRDIPGIIDKARKIFPNVRFIYGQPFGVDSCIIDILFERLREQQTGSERVEDVLVVGRGSSYPEIPQAFAQIRSMLMKRGIHHVSVCYMAAARPLLKEGLEQASKHLSGKLYILPYLLFSGILMKSMKRIIAAKDNRSSLVLCRSIGYHPLLIRLLKKRIEESMSYDRLPTQS</sequence>
<evidence type="ECO:0000313" key="3">
    <source>
        <dbReference type="EMBL" id="MFD2692556.1"/>
    </source>
</evidence>
<reference evidence="4" key="1">
    <citation type="journal article" date="2019" name="Int. J. Syst. Evol. Microbiol.">
        <title>The Global Catalogue of Microorganisms (GCM) 10K type strain sequencing project: providing services to taxonomists for standard genome sequencing and annotation.</title>
        <authorList>
            <consortium name="The Broad Institute Genomics Platform"/>
            <consortium name="The Broad Institute Genome Sequencing Center for Infectious Disease"/>
            <person name="Wu L."/>
            <person name="Ma J."/>
        </authorList>
    </citation>
    <scope>NUCLEOTIDE SEQUENCE [LARGE SCALE GENOMIC DNA]</scope>
    <source>
        <strain evidence="4">TISTR 2466</strain>
    </source>
</reference>
<name>A0ABW5RYJ0_9BACL</name>